<sequence length="247" mass="26629">MRILLLAVSMAFLASFATAAPVYFMGTHSFTNPDGTPGERTLTGSFFSNSVLAPGMAFDQVGNRMSSGPPACENTYGDWQIAHRSRITRAVNYVVRPCDSLITPIGSLDVTGATPEQITAYNDAWRAGESPDPRVYFSDLSLAEETAPFIGVHYGFRGCGRFAPTFAQMHGEVRYFTDSFDMQCDEDPSIIVNSLSRASGFFTVTHASFDTPFSLSASPDVVPLPAGLPLVLTALGAFALVRRRSAT</sequence>
<keyword evidence="1" id="KW-0812">Transmembrane</keyword>
<dbReference type="EMBL" id="FOJU01000007">
    <property type="protein sequence ID" value="SFB16312.1"/>
    <property type="molecule type" value="Genomic_DNA"/>
</dbReference>
<keyword evidence="1" id="KW-1133">Transmembrane helix</keyword>
<dbReference type="OrthoDB" id="9822244at2"/>
<evidence type="ECO:0000256" key="2">
    <source>
        <dbReference type="SAM" id="SignalP"/>
    </source>
</evidence>
<keyword evidence="1" id="KW-0472">Membrane</keyword>
<protein>
    <submittedName>
        <fullName evidence="3">VPLPA-CTERM protein sorting domain-containing protein</fullName>
    </submittedName>
</protein>
<dbReference type="NCBIfam" id="TIGR03370">
    <property type="entry name" value="VPLPA-CTERM"/>
    <property type="match status" value="1"/>
</dbReference>
<accession>A0A1I0YSX5</accession>
<evidence type="ECO:0000256" key="1">
    <source>
        <dbReference type="SAM" id="Phobius"/>
    </source>
</evidence>
<keyword evidence="4" id="KW-1185">Reference proteome</keyword>
<dbReference type="AlphaFoldDB" id="A0A1I0YSX5"/>
<dbReference type="Proteomes" id="UP000198796">
    <property type="component" value="Unassembled WGS sequence"/>
</dbReference>
<feature type="signal peptide" evidence="2">
    <location>
        <begin position="1"/>
        <end position="19"/>
    </location>
</feature>
<proteinExistence type="predicted"/>
<evidence type="ECO:0000313" key="3">
    <source>
        <dbReference type="EMBL" id="SFB16312.1"/>
    </source>
</evidence>
<feature type="chain" id="PRO_5011560377" evidence="2">
    <location>
        <begin position="20"/>
        <end position="247"/>
    </location>
</feature>
<dbReference type="InterPro" id="IPR022472">
    <property type="entry name" value="VPLPA-CTERM"/>
</dbReference>
<gene>
    <name evidence="3" type="ORF">SAMN05421688_3339</name>
</gene>
<evidence type="ECO:0000313" key="4">
    <source>
        <dbReference type="Proteomes" id="UP000198796"/>
    </source>
</evidence>
<reference evidence="3 4" key="1">
    <citation type="submission" date="2016-10" db="EMBL/GenBank/DDBJ databases">
        <authorList>
            <person name="de Groot N.N."/>
        </authorList>
    </citation>
    <scope>NUCLEOTIDE SEQUENCE [LARGE SCALE GENOMIC DNA]</scope>
    <source>
        <strain evidence="3 4">DSM 29316</strain>
    </source>
</reference>
<name>A0A1I0YSX5_9RHOB</name>
<keyword evidence="2" id="KW-0732">Signal</keyword>
<dbReference type="RefSeq" id="WP_092066864.1">
    <property type="nucleotide sequence ID" value="NZ_FOJU01000007.1"/>
</dbReference>
<feature type="transmembrane region" description="Helical" evidence="1">
    <location>
        <begin position="221"/>
        <end position="241"/>
    </location>
</feature>
<organism evidence="3 4">
    <name type="scientific">Poseidonocella pacifica</name>
    <dbReference type="NCBI Taxonomy" id="871651"/>
    <lineage>
        <taxon>Bacteria</taxon>
        <taxon>Pseudomonadati</taxon>
        <taxon>Pseudomonadota</taxon>
        <taxon>Alphaproteobacteria</taxon>
        <taxon>Rhodobacterales</taxon>
        <taxon>Roseobacteraceae</taxon>
        <taxon>Poseidonocella</taxon>
    </lineage>
</organism>